<dbReference type="Proteomes" id="UP000485058">
    <property type="component" value="Unassembled WGS sequence"/>
</dbReference>
<comment type="caution">
    <text evidence="2">The sequence shown here is derived from an EMBL/GenBank/DDBJ whole genome shotgun (WGS) entry which is preliminary data.</text>
</comment>
<reference evidence="2 3" key="1">
    <citation type="submission" date="2020-02" db="EMBL/GenBank/DDBJ databases">
        <title>Draft genome sequence of Haematococcus lacustris strain NIES-144.</title>
        <authorList>
            <person name="Morimoto D."/>
            <person name="Nakagawa S."/>
            <person name="Yoshida T."/>
            <person name="Sawayama S."/>
        </authorList>
    </citation>
    <scope>NUCLEOTIDE SEQUENCE [LARGE SCALE GENOMIC DNA]</scope>
    <source>
        <strain evidence="2 3">NIES-144</strain>
    </source>
</reference>
<feature type="compositionally biased region" description="Polar residues" evidence="1">
    <location>
        <begin position="19"/>
        <end position="28"/>
    </location>
</feature>
<gene>
    <name evidence="2" type="ORF">HaLaN_07141</name>
</gene>
<proteinExistence type="predicted"/>
<feature type="compositionally biased region" description="Low complexity" evidence="1">
    <location>
        <begin position="35"/>
        <end position="44"/>
    </location>
</feature>
<organism evidence="2 3">
    <name type="scientific">Haematococcus lacustris</name>
    <name type="common">Green alga</name>
    <name type="synonym">Haematococcus pluvialis</name>
    <dbReference type="NCBI Taxonomy" id="44745"/>
    <lineage>
        <taxon>Eukaryota</taxon>
        <taxon>Viridiplantae</taxon>
        <taxon>Chlorophyta</taxon>
        <taxon>core chlorophytes</taxon>
        <taxon>Chlorophyceae</taxon>
        <taxon>CS clade</taxon>
        <taxon>Chlamydomonadales</taxon>
        <taxon>Haematococcaceae</taxon>
        <taxon>Haematococcus</taxon>
    </lineage>
</organism>
<feature type="region of interest" description="Disordered" evidence="1">
    <location>
        <begin position="1"/>
        <end position="65"/>
    </location>
</feature>
<keyword evidence="3" id="KW-1185">Reference proteome</keyword>
<protein>
    <submittedName>
        <fullName evidence="2">Uncharacterized protein</fullName>
    </submittedName>
</protein>
<dbReference type="AlphaFoldDB" id="A0A699YPX0"/>
<dbReference type="EMBL" id="BLLF01000418">
    <property type="protein sequence ID" value="GFH11611.1"/>
    <property type="molecule type" value="Genomic_DNA"/>
</dbReference>
<evidence type="ECO:0000313" key="2">
    <source>
        <dbReference type="EMBL" id="GFH11611.1"/>
    </source>
</evidence>
<name>A0A699YPX0_HAELA</name>
<accession>A0A699YPX0</accession>
<sequence>MSQLAVDLVHTRLSGGSAPHSSTGPTQSAPRPDPRAAQAPTPGAAGPGRQGHKHAGGLATEPLPGQQLAETAKVCTARRPAAVRAGCQAMGKGWRQGARQRPAFRLCGPG</sequence>
<evidence type="ECO:0000313" key="3">
    <source>
        <dbReference type="Proteomes" id="UP000485058"/>
    </source>
</evidence>
<feature type="non-terminal residue" evidence="2">
    <location>
        <position position="1"/>
    </location>
</feature>
<evidence type="ECO:0000256" key="1">
    <source>
        <dbReference type="SAM" id="MobiDB-lite"/>
    </source>
</evidence>